<dbReference type="AlphaFoldDB" id="A0A0E3LCJ4"/>
<dbReference type="Proteomes" id="UP000033123">
    <property type="component" value="Chromosome"/>
</dbReference>
<dbReference type="GeneID" id="24870616"/>
<gene>
    <name evidence="1" type="ORF">MSSAC_1036</name>
</gene>
<evidence type="ECO:0000313" key="2">
    <source>
        <dbReference type="Proteomes" id="UP000033123"/>
    </source>
</evidence>
<proteinExistence type="predicted"/>
<sequence length="641" mass="70098">MVCLQEVVRLADETIEKLVYDLEAKVDKAIAGFDKVEKSINNVDKKMDKSSKAMEKGAALVARAWQMVAVAITAAIALMARATVKSSADMESYMIVLENLYGDLETAGDKMEWLLDFAQRTPFELPGLVDAMTKLKAYGIEFETVIGTLGDTASAMSKPLDMAVEALADAQTGEFERLKEFGIKAVEITKSNYEALGATQEQVGLTALTYTDSQMQQAIKVIDRNNREAITTAVTGIWDEKYKGGMEALASSAKGIWSNIGDSLYKGQLAFMGFDEATKAFREGSLFDRMKTSLEGLLDVVQNVDFEGAGKGIEKFLGWMDKGKEIIQPFAENATRQAKAFAGMAKDMGRALGTEIHTDLSGLKLLLRDVYVAFLLLQEGATRVYEYIDSHNFAERLMYALRLTAEAASLTYITIRNKLVSALDIIIEKYNSIVPILQKAGFDAEVISTDMFNPLKTSAKDAHETVKSETEQMVSEYQAAIDEMQNTASGADIVPGKRASYAQIMGVDDAKALRKEAEARGEDTSFLSQAYNPEIAARYSFRNIPAADIPKGGSIPAAAGLPATATGQTQTAQQVQTSKYTEILKQMIESTSEIIKTLKEEPRKADISIDMDITTNQDVKQFEKTTLQAVSDGVRGKAQVV</sequence>
<name>A0A0E3LCJ4_9EURY</name>
<dbReference type="PATRIC" id="fig|1434118.4.peg.1330"/>
<reference evidence="1 2" key="1">
    <citation type="submission" date="2014-07" db="EMBL/GenBank/DDBJ databases">
        <title>Methanogenic archaea and the global carbon cycle.</title>
        <authorList>
            <person name="Henriksen J.R."/>
            <person name="Luke J."/>
            <person name="Reinhart S."/>
            <person name="Benedict M.N."/>
            <person name="Youngblut N.D."/>
            <person name="Metcalf M.E."/>
            <person name="Whitaker R.J."/>
            <person name="Metcalf W.W."/>
        </authorList>
    </citation>
    <scope>NUCLEOTIDE SEQUENCE [LARGE SCALE GENOMIC DNA]</scope>
    <source>
        <strain evidence="1 2">C2J</strain>
    </source>
</reference>
<dbReference type="HOGENOM" id="CLU_448075_0_0_2"/>
<protein>
    <submittedName>
        <fullName evidence="1">Phage protein</fullName>
    </submittedName>
</protein>
<dbReference type="STRING" id="1434118.MSSAC_1036"/>
<evidence type="ECO:0000313" key="1">
    <source>
        <dbReference type="EMBL" id="AKB35626.1"/>
    </source>
</evidence>
<dbReference type="EMBL" id="CP009508">
    <property type="protein sequence ID" value="AKB35626.1"/>
    <property type="molecule type" value="Genomic_DNA"/>
</dbReference>
<dbReference type="RefSeq" id="WP_156157299.1">
    <property type="nucleotide sequence ID" value="NZ_CP009508.1"/>
</dbReference>
<dbReference type="KEGG" id="msj:MSSAC_1036"/>
<accession>A0A0E3LCJ4</accession>
<organism evidence="1 2">
    <name type="scientific">Methanosarcina siciliae C2J</name>
    <dbReference type="NCBI Taxonomy" id="1434118"/>
    <lineage>
        <taxon>Archaea</taxon>
        <taxon>Methanobacteriati</taxon>
        <taxon>Methanobacteriota</taxon>
        <taxon>Stenosarchaea group</taxon>
        <taxon>Methanomicrobia</taxon>
        <taxon>Methanosarcinales</taxon>
        <taxon>Methanosarcinaceae</taxon>
        <taxon>Methanosarcina</taxon>
    </lineage>
</organism>